<reference evidence="2 4" key="2">
    <citation type="journal article" date="2019" name="Nat. Microbiol.">
        <title>Wide diversity of methane and short-chain alkane metabolisms in uncultured archaea.</title>
        <authorList>
            <person name="Borrel G."/>
            <person name="Adam P.S."/>
            <person name="McKay L.J."/>
            <person name="Chen L.X."/>
            <person name="Sierra-Garcia I.N."/>
            <person name="Sieber C.M."/>
            <person name="Letourneur Q."/>
            <person name="Ghozlane A."/>
            <person name="Andersen G.L."/>
            <person name="Li W.J."/>
            <person name="Hallam S.J."/>
            <person name="Muyzer G."/>
            <person name="de Oliveira V.M."/>
            <person name="Inskeep W.P."/>
            <person name="Banfield J.F."/>
            <person name="Gribaldo S."/>
        </authorList>
    </citation>
    <scope>NUCLEOTIDE SEQUENCE [LARGE SCALE GENOMIC DNA]</scope>
    <source>
        <strain evidence="2">Verst-YHS</strain>
    </source>
</reference>
<keyword evidence="1" id="KW-1133">Transmembrane helix</keyword>
<evidence type="ECO:0000313" key="3">
    <source>
        <dbReference type="EMBL" id="TDA38985.1"/>
    </source>
</evidence>
<reference evidence="3 5" key="1">
    <citation type="journal article" date="2019" name="Nat. Microbiol.">
        <title>Expanding anaerobic alkane metabolism in the domain of Archaea.</title>
        <authorList>
            <person name="Wang Y."/>
            <person name="Wegener G."/>
            <person name="Hou J."/>
            <person name="Wang F."/>
            <person name="Xiao X."/>
        </authorList>
    </citation>
    <scope>NUCLEOTIDE SEQUENCE [LARGE SCALE GENOMIC DNA]</scope>
    <source>
        <strain evidence="3">WYZ-LMO11</strain>
    </source>
</reference>
<comment type="caution">
    <text evidence="2">The sequence shown here is derived from an EMBL/GenBank/DDBJ whole genome shotgun (WGS) entry which is preliminary data.</text>
</comment>
<dbReference type="Proteomes" id="UP000317265">
    <property type="component" value="Unassembled WGS sequence"/>
</dbReference>
<sequence>MNKKGITIVYDVIFAFLILFIGVSIIVLCIPYYSIESNREFQSLDNILIWLDSNRILASCIYSKDISKISYFLDNLLPNNGYCIKVYSLDWNLIWSYSSPLFNEKNTISSHPYFLSGYQGIPNPCIVILIISR</sequence>
<evidence type="ECO:0000256" key="1">
    <source>
        <dbReference type="SAM" id="Phobius"/>
    </source>
</evidence>
<dbReference type="AlphaFoldDB" id="A0A520KF43"/>
<dbReference type="EMBL" id="RXIH01000033">
    <property type="protein sequence ID" value="RZN55885.1"/>
    <property type="molecule type" value="Genomic_DNA"/>
</dbReference>
<evidence type="ECO:0000313" key="4">
    <source>
        <dbReference type="Proteomes" id="UP000316080"/>
    </source>
</evidence>
<organism evidence="2 4">
    <name type="scientific">Thermoproteota archaeon</name>
    <dbReference type="NCBI Taxonomy" id="2056631"/>
    <lineage>
        <taxon>Archaea</taxon>
        <taxon>Thermoproteota</taxon>
    </lineage>
</organism>
<keyword evidence="1" id="KW-0812">Transmembrane</keyword>
<evidence type="ECO:0000313" key="2">
    <source>
        <dbReference type="EMBL" id="RZN55885.1"/>
    </source>
</evidence>
<keyword evidence="1" id="KW-0472">Membrane</keyword>
<gene>
    <name evidence="3" type="ORF">DSO09_02875</name>
    <name evidence="2" type="ORF">EF809_04140</name>
</gene>
<proteinExistence type="predicted"/>
<feature type="transmembrane region" description="Helical" evidence="1">
    <location>
        <begin position="12"/>
        <end position="33"/>
    </location>
</feature>
<protein>
    <submittedName>
        <fullName evidence="2">Uncharacterized protein</fullName>
    </submittedName>
</protein>
<accession>A0A520KF43</accession>
<dbReference type="Proteomes" id="UP000316080">
    <property type="component" value="Unassembled WGS sequence"/>
</dbReference>
<evidence type="ECO:0000313" key="5">
    <source>
        <dbReference type="Proteomes" id="UP000317265"/>
    </source>
</evidence>
<name>A0A520KF43_9CREN</name>
<dbReference type="EMBL" id="QNVI01000040">
    <property type="protein sequence ID" value="TDA38985.1"/>
    <property type="molecule type" value="Genomic_DNA"/>
</dbReference>